<gene>
    <name evidence="3" type="ORF">KSF_045180</name>
</gene>
<evidence type="ECO:0000313" key="3">
    <source>
        <dbReference type="EMBL" id="GHO94470.1"/>
    </source>
</evidence>
<dbReference type="RefSeq" id="WP_220205206.1">
    <property type="nucleotide sequence ID" value="NZ_BNJK01000001.1"/>
</dbReference>
<dbReference type="Gene3D" id="3.40.50.1820">
    <property type="entry name" value="alpha/beta hydrolase"/>
    <property type="match status" value="1"/>
</dbReference>
<keyword evidence="1" id="KW-0378">Hydrolase</keyword>
<sequence>MVESAHTVVISDHKLYYRVMGQGEPLVLIHGYGTSGYVWQRVLPYLCQNYRVFVLDLPGYGRSAAPRSWRLRAIAPVIAAWLHSLHLPPVAVIGHSMGGAIAIHLTALAPETVRKLVLVDAAGLPLSSSFPTLALRAAYSMIQPGNGRYPLQMVLDAVQPRFRVLWQTSQEMLRSDLRLELASITSPTLIIWGERDALLPIALGYALNAALPHAMFVSLSGCGHRPMLAQPERFSHIVLDFLQAHDTPAQG</sequence>
<evidence type="ECO:0000259" key="2">
    <source>
        <dbReference type="Pfam" id="PF12697"/>
    </source>
</evidence>
<dbReference type="AlphaFoldDB" id="A0A8J3IPE0"/>
<comment type="caution">
    <text evidence="3">The sequence shown here is derived from an EMBL/GenBank/DDBJ whole genome shotgun (WGS) entry which is preliminary data.</text>
</comment>
<dbReference type="InterPro" id="IPR029058">
    <property type="entry name" value="AB_hydrolase_fold"/>
</dbReference>
<protein>
    <submittedName>
        <fullName evidence="3">Dihydrolipoamide acetyltransferase</fullName>
    </submittedName>
</protein>
<dbReference type="Pfam" id="PF12697">
    <property type="entry name" value="Abhydrolase_6"/>
    <property type="match status" value="1"/>
</dbReference>
<dbReference type="EMBL" id="BNJK01000001">
    <property type="protein sequence ID" value="GHO94470.1"/>
    <property type="molecule type" value="Genomic_DNA"/>
</dbReference>
<accession>A0A8J3IPE0</accession>
<dbReference type="SUPFAM" id="SSF53474">
    <property type="entry name" value="alpha/beta-Hydrolases"/>
    <property type="match status" value="1"/>
</dbReference>
<keyword evidence="4" id="KW-1185">Reference proteome</keyword>
<dbReference type="Proteomes" id="UP000597444">
    <property type="component" value="Unassembled WGS sequence"/>
</dbReference>
<dbReference type="InterPro" id="IPR050266">
    <property type="entry name" value="AB_hydrolase_sf"/>
</dbReference>
<dbReference type="PRINTS" id="PR00111">
    <property type="entry name" value="ABHYDROLASE"/>
</dbReference>
<dbReference type="PANTHER" id="PTHR43798">
    <property type="entry name" value="MONOACYLGLYCEROL LIPASE"/>
    <property type="match status" value="1"/>
</dbReference>
<proteinExistence type="predicted"/>
<name>A0A8J3IPE0_9CHLR</name>
<dbReference type="GO" id="GO:0016020">
    <property type="term" value="C:membrane"/>
    <property type="evidence" value="ECO:0007669"/>
    <property type="project" value="TreeGrafter"/>
</dbReference>
<reference evidence="3" key="1">
    <citation type="submission" date="2020-10" db="EMBL/GenBank/DDBJ databases">
        <title>Taxonomic study of unclassified bacteria belonging to the class Ktedonobacteria.</title>
        <authorList>
            <person name="Yabe S."/>
            <person name="Wang C.M."/>
            <person name="Zheng Y."/>
            <person name="Sakai Y."/>
            <person name="Cavaletti L."/>
            <person name="Monciardini P."/>
            <person name="Donadio S."/>
        </authorList>
    </citation>
    <scope>NUCLEOTIDE SEQUENCE</scope>
    <source>
        <strain evidence="3">ID150040</strain>
    </source>
</reference>
<dbReference type="GO" id="GO:0016787">
    <property type="term" value="F:hydrolase activity"/>
    <property type="evidence" value="ECO:0007669"/>
    <property type="project" value="UniProtKB-KW"/>
</dbReference>
<organism evidence="3 4">
    <name type="scientific">Reticulibacter mediterranei</name>
    <dbReference type="NCBI Taxonomy" id="2778369"/>
    <lineage>
        <taxon>Bacteria</taxon>
        <taxon>Bacillati</taxon>
        <taxon>Chloroflexota</taxon>
        <taxon>Ktedonobacteria</taxon>
        <taxon>Ktedonobacterales</taxon>
        <taxon>Reticulibacteraceae</taxon>
        <taxon>Reticulibacter</taxon>
    </lineage>
</organism>
<dbReference type="InterPro" id="IPR000073">
    <property type="entry name" value="AB_hydrolase_1"/>
</dbReference>
<dbReference type="PANTHER" id="PTHR43798:SF31">
    <property type="entry name" value="AB HYDROLASE SUPERFAMILY PROTEIN YCLE"/>
    <property type="match status" value="1"/>
</dbReference>
<evidence type="ECO:0000256" key="1">
    <source>
        <dbReference type="ARBA" id="ARBA00022801"/>
    </source>
</evidence>
<evidence type="ECO:0000313" key="4">
    <source>
        <dbReference type="Proteomes" id="UP000597444"/>
    </source>
</evidence>
<feature type="domain" description="AB hydrolase-1" evidence="2">
    <location>
        <begin position="26"/>
        <end position="234"/>
    </location>
</feature>